<evidence type="ECO:0000313" key="1">
    <source>
        <dbReference type="EMBL" id="KAH0867362.1"/>
    </source>
</evidence>
<comment type="caution">
    <text evidence="1">The sequence shown here is derived from an EMBL/GenBank/DDBJ whole genome shotgun (WGS) entry which is preliminary data.</text>
</comment>
<dbReference type="EMBL" id="JAGKQM010000017">
    <property type="protein sequence ID" value="KAH0867362.1"/>
    <property type="molecule type" value="Genomic_DNA"/>
</dbReference>
<keyword evidence="2" id="KW-1185">Reference proteome</keyword>
<reference evidence="1 2" key="1">
    <citation type="submission" date="2021-05" db="EMBL/GenBank/DDBJ databases">
        <title>Genome Assembly of Synthetic Allotetraploid Brassica napus Reveals Homoeologous Exchanges between Subgenomes.</title>
        <authorList>
            <person name="Davis J.T."/>
        </authorList>
    </citation>
    <scope>NUCLEOTIDE SEQUENCE [LARGE SCALE GENOMIC DNA]</scope>
    <source>
        <strain evidence="2">cv. Da-Ae</strain>
        <tissue evidence="1">Seedling</tissue>
    </source>
</reference>
<organism evidence="1 2">
    <name type="scientific">Brassica napus</name>
    <name type="common">Rape</name>
    <dbReference type="NCBI Taxonomy" id="3708"/>
    <lineage>
        <taxon>Eukaryota</taxon>
        <taxon>Viridiplantae</taxon>
        <taxon>Streptophyta</taxon>
        <taxon>Embryophyta</taxon>
        <taxon>Tracheophyta</taxon>
        <taxon>Spermatophyta</taxon>
        <taxon>Magnoliopsida</taxon>
        <taxon>eudicotyledons</taxon>
        <taxon>Gunneridae</taxon>
        <taxon>Pentapetalae</taxon>
        <taxon>rosids</taxon>
        <taxon>malvids</taxon>
        <taxon>Brassicales</taxon>
        <taxon>Brassicaceae</taxon>
        <taxon>Brassiceae</taxon>
        <taxon>Brassica</taxon>
    </lineage>
</organism>
<sequence>NHRCRTQIYGTLHLPLRGYTVLRFLRGLRGFAVEDRDGDRLGREDEYDVVTSSYKFAESGYKCGERIFGSFAGSGEDLRESCRRCAGSERIRGVSPVMRGFMGASPEMGLSITRDVPERRREKNCHFRIAAVLSDIEAESNRGTTQQSAAPSILTEKTSYFLAEPAGYAASQTPTTVPEDTAYCAHPNQAYPTTAATAPVAAPVQQAAAAAPPLTTTLTTESICVAGG</sequence>
<protein>
    <submittedName>
        <fullName evidence="1">Uncharacterized protein</fullName>
    </submittedName>
</protein>
<dbReference type="Proteomes" id="UP000824890">
    <property type="component" value="Unassembled WGS sequence"/>
</dbReference>
<evidence type="ECO:0000313" key="2">
    <source>
        <dbReference type="Proteomes" id="UP000824890"/>
    </source>
</evidence>
<accession>A0ABQ7YGT1</accession>
<feature type="non-terminal residue" evidence="1">
    <location>
        <position position="1"/>
    </location>
</feature>
<gene>
    <name evidence="1" type="ORF">HID58_074384</name>
</gene>
<name>A0ABQ7YGT1_BRANA</name>
<proteinExistence type="predicted"/>